<accession>A0ABD3N7K1</accession>
<organism evidence="1 2">
    <name type="scientific">Discostella pseudostelligera</name>
    <dbReference type="NCBI Taxonomy" id="259834"/>
    <lineage>
        <taxon>Eukaryota</taxon>
        <taxon>Sar</taxon>
        <taxon>Stramenopiles</taxon>
        <taxon>Ochrophyta</taxon>
        <taxon>Bacillariophyta</taxon>
        <taxon>Coscinodiscophyceae</taxon>
        <taxon>Thalassiosirophycidae</taxon>
        <taxon>Stephanodiscales</taxon>
        <taxon>Stephanodiscaceae</taxon>
        <taxon>Discostella</taxon>
    </lineage>
</organism>
<keyword evidence="2" id="KW-1185">Reference proteome</keyword>
<evidence type="ECO:0000313" key="1">
    <source>
        <dbReference type="EMBL" id="KAL3772070.1"/>
    </source>
</evidence>
<gene>
    <name evidence="1" type="ORF">ACHAWU_008092</name>
</gene>
<dbReference type="EMBL" id="JALLBG020000017">
    <property type="protein sequence ID" value="KAL3772070.1"/>
    <property type="molecule type" value="Genomic_DNA"/>
</dbReference>
<sequence length="152" mass="17623">MKTAFLKIRTFSHPWKGESNKENSYYVGYEHRGLSEPMDTIVIDPEVCTVLKLRQLIEEQPNGNIMRRRLFFHDFIHFMQRCRNPLGYVGEELQTYRIGTLKGADAKDVKIIKKADESKLICDVIDDVSKTDIVLIPTTQIHPVTDRLSDKN</sequence>
<comment type="caution">
    <text evidence="1">The sequence shown here is derived from an EMBL/GenBank/DDBJ whole genome shotgun (WGS) entry which is preliminary data.</text>
</comment>
<protein>
    <submittedName>
        <fullName evidence="1">Uncharacterized protein</fullName>
    </submittedName>
</protein>
<evidence type="ECO:0000313" key="2">
    <source>
        <dbReference type="Proteomes" id="UP001530293"/>
    </source>
</evidence>
<name>A0ABD3N7K1_9STRA</name>
<dbReference type="AlphaFoldDB" id="A0ABD3N7K1"/>
<proteinExistence type="predicted"/>
<dbReference type="Proteomes" id="UP001530293">
    <property type="component" value="Unassembled WGS sequence"/>
</dbReference>
<reference evidence="1 2" key="1">
    <citation type="submission" date="2024-10" db="EMBL/GenBank/DDBJ databases">
        <title>Updated reference genomes for cyclostephanoid diatoms.</title>
        <authorList>
            <person name="Roberts W.R."/>
            <person name="Alverson A.J."/>
        </authorList>
    </citation>
    <scope>NUCLEOTIDE SEQUENCE [LARGE SCALE GENOMIC DNA]</scope>
    <source>
        <strain evidence="1 2">AJA232-27</strain>
    </source>
</reference>